<sequence length="957" mass="106470">VNSIVEWRARGSGRVVAMSDHRLAAMDSLKNDDHFYASTYEADIEVIDKRLKQLYPNVDFETTQVPTQWNREDKCSFMRVSHLNLRFTYPERAGPPSSDRKGKMEPGAVRANHPCPLFAGVYYFEVHILESDGLMGIGLCQKGVKMNRLPGWDALSYGYHGDDGNFFSASGTGTQYGPTFCTGDVVGCGLNLVRRSVFFTKNGENIGTAMNILDSIDELYPTVGLQNHNSIVDVNFGQKPFCYDIHKDLHKMRDEVKRQIEEMRLPVAKKKEWLNGYIASWLATEGHAGALKAFCEETKTEYDEIEIENVLERKELSKMVYAGRVGELCEDLESRFKKFDETRPLSLDLRAQRYAENILSSVKQPTAATNGVAKTDNGCAAPAACSKSTAAGAAASSASSSSISSSANGSAARPASVVASTAAAAANSSAAAAASAAIPISTGLGTSSMNLHQGPSSSSSSASLRGGTMAELLGKLSPSRPHKRRSSGAKVIDGVRRDSSASRPPSDMGPPPRRRSAKGERRREERQEEEDMDVDIPTELLERVAMSQRGTFELVDQATLNGRDPLSRKMQVTPEELHLLMTSTTRSSRGRSFGSGDGRDKNGSRRRRKKKGWEGTEIVDEGKSVVSSMKDHEEDQKLRCGYTKAEEEEADAKYAKLLEEGSVIWKELRVLRKKYPREAQYAEMALDTISCKTEEELKAHSIFGEMRARFLVHGMNRGLIKLEYGSGLSESRLARLEEGVRMQKVKLMREGCAAAPFIDIEGLLGRDEEEMQRRNKKVTVMFHDPEHVRMLARRKKQAELDEKRRKMREAQELAAKLHRQKLRKLKKKREERERMKMEGEGENMEGVEKETDKAKKKRRRKKRKEGGDERPPVLTAEDTPMEIEDGPSSSRGVRRSEAHTSSNRGSSSRGRRRRGEGSRSRVRMDRERGGEERRGGEEGGEPVGDANPVRGVPGADF</sequence>
<organism evidence="3 4">
    <name type="scientific">Pristionchus fissidentatus</name>
    <dbReference type="NCBI Taxonomy" id="1538716"/>
    <lineage>
        <taxon>Eukaryota</taxon>
        <taxon>Metazoa</taxon>
        <taxon>Ecdysozoa</taxon>
        <taxon>Nematoda</taxon>
        <taxon>Chromadorea</taxon>
        <taxon>Rhabditida</taxon>
        <taxon>Rhabditina</taxon>
        <taxon>Diplogasteromorpha</taxon>
        <taxon>Diplogasteroidea</taxon>
        <taxon>Neodiplogasteridae</taxon>
        <taxon>Pristionchus</taxon>
    </lineage>
</organism>
<feature type="compositionally biased region" description="Basic and acidic residues" evidence="1">
    <location>
        <begin position="915"/>
        <end position="937"/>
    </location>
</feature>
<comment type="caution">
    <text evidence="3">The sequence shown here is derived from an EMBL/GenBank/DDBJ whole genome shotgun (WGS) entry which is preliminary data.</text>
</comment>
<protein>
    <recommendedName>
        <fullName evidence="2">B30.2/SPRY domain-containing protein</fullName>
    </recommendedName>
</protein>
<evidence type="ECO:0000313" key="4">
    <source>
        <dbReference type="Proteomes" id="UP001432322"/>
    </source>
</evidence>
<feature type="compositionally biased region" description="Basic and acidic residues" evidence="1">
    <location>
        <begin position="828"/>
        <end position="839"/>
    </location>
</feature>
<evidence type="ECO:0000313" key="3">
    <source>
        <dbReference type="EMBL" id="GMT27960.1"/>
    </source>
</evidence>
<dbReference type="Pfam" id="PF00622">
    <property type="entry name" value="SPRY"/>
    <property type="match status" value="1"/>
</dbReference>
<dbReference type="SUPFAM" id="SSF49899">
    <property type="entry name" value="Concanavalin A-like lectins/glucanases"/>
    <property type="match status" value="1"/>
</dbReference>
<feature type="compositionally biased region" description="Basic residues" evidence="1">
    <location>
        <begin position="816"/>
        <end position="827"/>
    </location>
</feature>
<dbReference type="InterPro" id="IPR001870">
    <property type="entry name" value="B30.2/SPRY"/>
</dbReference>
<reference evidence="3" key="1">
    <citation type="submission" date="2023-10" db="EMBL/GenBank/DDBJ databases">
        <title>Genome assembly of Pristionchus species.</title>
        <authorList>
            <person name="Yoshida K."/>
            <person name="Sommer R.J."/>
        </authorList>
    </citation>
    <scope>NUCLEOTIDE SEQUENCE</scope>
    <source>
        <strain evidence="3">RS5133</strain>
    </source>
</reference>
<dbReference type="InterPro" id="IPR050618">
    <property type="entry name" value="Ubq-SigPath_Reg"/>
</dbReference>
<feature type="domain" description="B30.2/SPRY" evidence="2">
    <location>
        <begin position="47"/>
        <end position="241"/>
    </location>
</feature>
<evidence type="ECO:0000256" key="1">
    <source>
        <dbReference type="SAM" id="MobiDB-lite"/>
    </source>
</evidence>
<dbReference type="EMBL" id="BTSY01000005">
    <property type="protein sequence ID" value="GMT27960.1"/>
    <property type="molecule type" value="Genomic_DNA"/>
</dbReference>
<accession>A0AAV5WC04</accession>
<dbReference type="PANTHER" id="PTHR12864">
    <property type="entry name" value="RAN BINDING PROTEIN 9-RELATED"/>
    <property type="match status" value="1"/>
</dbReference>
<dbReference type="InterPro" id="IPR043136">
    <property type="entry name" value="B30.2/SPRY_sf"/>
</dbReference>
<dbReference type="AlphaFoldDB" id="A0AAV5WC04"/>
<feature type="non-terminal residue" evidence="3">
    <location>
        <position position="1"/>
    </location>
</feature>
<feature type="region of interest" description="Disordered" evidence="1">
    <location>
        <begin position="582"/>
        <end position="614"/>
    </location>
</feature>
<evidence type="ECO:0000259" key="2">
    <source>
        <dbReference type="PROSITE" id="PS50188"/>
    </source>
</evidence>
<feature type="compositionally biased region" description="Basic and acidic residues" evidence="1">
    <location>
        <begin position="517"/>
        <end position="526"/>
    </location>
</feature>
<feature type="compositionally biased region" description="Low complexity" evidence="1">
    <location>
        <begin position="582"/>
        <end position="594"/>
    </location>
</feature>
<feature type="compositionally biased region" description="Acidic residues" evidence="1">
    <location>
        <begin position="527"/>
        <end position="536"/>
    </location>
</feature>
<feature type="region of interest" description="Disordered" evidence="1">
    <location>
        <begin position="816"/>
        <end position="957"/>
    </location>
</feature>
<dbReference type="PROSITE" id="PS50188">
    <property type="entry name" value="B302_SPRY"/>
    <property type="match status" value="1"/>
</dbReference>
<dbReference type="Gene3D" id="2.60.120.920">
    <property type="match status" value="1"/>
</dbReference>
<gene>
    <name evidence="3" type="ORF">PFISCL1PPCAC_19257</name>
</gene>
<dbReference type="SMART" id="SM00449">
    <property type="entry name" value="SPRY"/>
    <property type="match status" value="1"/>
</dbReference>
<dbReference type="InterPro" id="IPR013320">
    <property type="entry name" value="ConA-like_dom_sf"/>
</dbReference>
<name>A0AAV5WC04_9BILA</name>
<proteinExistence type="predicted"/>
<feature type="compositionally biased region" description="Basic residues" evidence="1">
    <location>
        <begin position="854"/>
        <end position="864"/>
    </location>
</feature>
<feature type="region of interest" description="Disordered" evidence="1">
    <location>
        <begin position="474"/>
        <end position="536"/>
    </location>
</feature>
<keyword evidence="4" id="KW-1185">Reference proteome</keyword>
<dbReference type="Proteomes" id="UP001432322">
    <property type="component" value="Unassembled WGS sequence"/>
</dbReference>
<dbReference type="InterPro" id="IPR003877">
    <property type="entry name" value="SPRY_dom"/>
</dbReference>